<evidence type="ECO:0000313" key="2">
    <source>
        <dbReference type="EMBL" id="GAL06285.1"/>
    </source>
</evidence>
<dbReference type="InterPro" id="IPR020945">
    <property type="entry name" value="DMSO/NO3_reduct_chaperone"/>
</dbReference>
<dbReference type="PANTHER" id="PTHR34227:SF13">
    <property type="entry name" value="TAT PROOFREADING CHAPERONE DMSD-RELATED"/>
    <property type="match status" value="1"/>
</dbReference>
<protein>
    <submittedName>
        <fullName evidence="2">Putative oxidoreductase component of anaerobic dehydrogenases</fullName>
    </submittedName>
</protein>
<evidence type="ECO:0000256" key="1">
    <source>
        <dbReference type="ARBA" id="ARBA00023186"/>
    </source>
</evidence>
<dbReference type="Proteomes" id="UP000029227">
    <property type="component" value="Unassembled WGS sequence"/>
</dbReference>
<gene>
    <name evidence="2" type="ORF">JCM19237_1930</name>
</gene>
<comment type="caution">
    <text evidence="2">The sequence shown here is derived from an EMBL/GenBank/DDBJ whole genome shotgun (WGS) entry which is preliminary data.</text>
</comment>
<dbReference type="Pfam" id="PF02613">
    <property type="entry name" value="Nitrate_red_del"/>
    <property type="match status" value="1"/>
</dbReference>
<keyword evidence="1" id="KW-0143">Chaperone</keyword>
<dbReference type="AlphaFoldDB" id="A0A090QSW0"/>
<dbReference type="STRING" id="754436.JCM19237_1930"/>
<sequence length="127" mass="14606">MPAPPWGSAYIDKEAVLFGESTIVYRHFLQQCGFVLDSDMREPEDQIGLMLMVLGMLLEAERNDRAMILLAEHLMPWFDHFHQRFHAATTVNAYRMLSETTAALLQALCARDGIVVALKRDYRDVEY</sequence>
<proteinExistence type="predicted"/>
<dbReference type="EMBL" id="BBMN01000010">
    <property type="protein sequence ID" value="GAL06285.1"/>
    <property type="molecule type" value="Genomic_DNA"/>
</dbReference>
<evidence type="ECO:0000313" key="3">
    <source>
        <dbReference type="Proteomes" id="UP000029227"/>
    </source>
</evidence>
<accession>A0A090QSW0</accession>
<reference evidence="2 3" key="1">
    <citation type="journal article" date="2014" name="Genome Announc.">
        <title>Draft Genome Sequences of Two Vibrionaceae Species, Vibrio ponticus C121 and Photobacterium aphoticum C119, Isolated as Coral Reef Microbiota.</title>
        <authorList>
            <person name="Al-saari N."/>
            <person name="Meirelles P.M."/>
            <person name="Mino S."/>
            <person name="Suda W."/>
            <person name="Oshima K."/>
            <person name="Hattori M."/>
            <person name="Ohkuma M."/>
            <person name="Thompson F.L."/>
            <person name="Gomez-Gil B."/>
            <person name="Sawabe T."/>
            <person name="Sawabe T."/>
        </authorList>
    </citation>
    <scope>NUCLEOTIDE SEQUENCE [LARGE SCALE GENOMIC DNA]</scope>
    <source>
        <strain evidence="2 3">JCM 19237</strain>
    </source>
</reference>
<dbReference type="PANTHER" id="PTHR34227">
    <property type="entry name" value="CHAPERONE PROTEIN YCDY"/>
    <property type="match status" value="1"/>
</dbReference>
<dbReference type="Gene3D" id="1.10.3480.10">
    <property type="entry name" value="TorD-like"/>
    <property type="match status" value="1"/>
</dbReference>
<name>A0A090QSW0_9GAMM</name>
<dbReference type="eggNOG" id="COG3381">
    <property type="taxonomic scope" value="Bacteria"/>
</dbReference>
<dbReference type="InterPro" id="IPR036411">
    <property type="entry name" value="TorD-like_sf"/>
</dbReference>
<dbReference type="InterPro" id="IPR050289">
    <property type="entry name" value="TorD/DmsD_chaperones"/>
</dbReference>
<dbReference type="SUPFAM" id="SSF89155">
    <property type="entry name" value="TorD-like"/>
    <property type="match status" value="1"/>
</dbReference>
<organism evidence="2 3">
    <name type="scientific">Photobacterium aphoticum</name>
    <dbReference type="NCBI Taxonomy" id="754436"/>
    <lineage>
        <taxon>Bacteria</taxon>
        <taxon>Pseudomonadati</taxon>
        <taxon>Pseudomonadota</taxon>
        <taxon>Gammaproteobacteria</taxon>
        <taxon>Vibrionales</taxon>
        <taxon>Vibrionaceae</taxon>
        <taxon>Photobacterium</taxon>
    </lineage>
</organism>